<evidence type="ECO:0000259" key="1">
    <source>
        <dbReference type="Pfam" id="PF04773"/>
    </source>
</evidence>
<keyword evidence="4" id="KW-1185">Reference proteome</keyword>
<dbReference type="PANTHER" id="PTHR30273:SF2">
    <property type="entry name" value="PROTEIN FECR"/>
    <property type="match status" value="1"/>
</dbReference>
<dbReference type="Pfam" id="PF16344">
    <property type="entry name" value="FecR_C"/>
    <property type="match status" value="1"/>
</dbReference>
<dbReference type="Gene3D" id="3.55.50.30">
    <property type="match status" value="1"/>
</dbReference>
<dbReference type="PANTHER" id="PTHR30273">
    <property type="entry name" value="PERIPLASMIC SIGNAL SENSOR AND SIGMA FACTOR ACTIVATOR FECR-RELATED"/>
    <property type="match status" value="1"/>
</dbReference>
<organism evidence="3 4">
    <name type="scientific">Chitinophaga solisilvae</name>
    <dbReference type="NCBI Taxonomy" id="1233460"/>
    <lineage>
        <taxon>Bacteria</taxon>
        <taxon>Pseudomonadati</taxon>
        <taxon>Bacteroidota</taxon>
        <taxon>Chitinophagia</taxon>
        <taxon>Chitinophagales</taxon>
        <taxon>Chitinophagaceae</taxon>
        <taxon>Chitinophaga</taxon>
    </lineage>
</organism>
<dbReference type="GO" id="GO:0016989">
    <property type="term" value="F:sigma factor antagonist activity"/>
    <property type="evidence" value="ECO:0007669"/>
    <property type="project" value="TreeGrafter"/>
</dbReference>
<gene>
    <name evidence="3" type="ORF">ECE50_010520</name>
</gene>
<feature type="domain" description="FecR protein" evidence="1">
    <location>
        <begin position="187"/>
        <end position="282"/>
    </location>
</feature>
<reference evidence="3" key="1">
    <citation type="submission" date="2020-05" db="EMBL/GenBank/DDBJ databases">
        <title>Chitinophaga laudate sp. nov., isolated from a tropical peat swamp.</title>
        <authorList>
            <person name="Goh C.B.S."/>
            <person name="Lee M.S."/>
            <person name="Parimannan S."/>
            <person name="Pasbakhsh P."/>
            <person name="Yule C.M."/>
            <person name="Rajandas H."/>
            <person name="Loke S."/>
            <person name="Croft L."/>
            <person name="Tan J.B.L."/>
        </authorList>
    </citation>
    <scope>NUCLEOTIDE SEQUENCE</scope>
    <source>
        <strain evidence="3">Mgbs1</strain>
    </source>
</reference>
<dbReference type="AlphaFoldDB" id="A0A433WN04"/>
<accession>A0A433WN04</accession>
<evidence type="ECO:0000313" key="4">
    <source>
        <dbReference type="Proteomes" id="UP000281028"/>
    </source>
</evidence>
<feature type="domain" description="Protein FecR C-terminal" evidence="2">
    <location>
        <begin position="322"/>
        <end position="389"/>
    </location>
</feature>
<evidence type="ECO:0000313" key="3">
    <source>
        <dbReference type="EMBL" id="NSL87265.1"/>
    </source>
</evidence>
<protein>
    <submittedName>
        <fullName evidence="3">FecR family protein</fullName>
    </submittedName>
</protein>
<name>A0A433WN04_9BACT</name>
<proteinExistence type="predicted"/>
<dbReference type="Pfam" id="PF04773">
    <property type="entry name" value="FecR"/>
    <property type="match status" value="1"/>
</dbReference>
<dbReference type="InterPro" id="IPR012373">
    <property type="entry name" value="Ferrdict_sens_TM"/>
</dbReference>
<dbReference type="Proteomes" id="UP000281028">
    <property type="component" value="Unassembled WGS sequence"/>
</dbReference>
<dbReference type="InterPro" id="IPR032508">
    <property type="entry name" value="FecR_C"/>
</dbReference>
<comment type="caution">
    <text evidence="3">The sequence shown here is derived from an EMBL/GenBank/DDBJ whole genome shotgun (WGS) entry which is preliminary data.</text>
</comment>
<dbReference type="Gene3D" id="2.60.120.1440">
    <property type="match status" value="1"/>
</dbReference>
<dbReference type="InterPro" id="IPR006860">
    <property type="entry name" value="FecR"/>
</dbReference>
<sequence length="391" mass="42700">MQEQRIRYLLQQRLSGAATTEEEAALYALLEDDGNRDLFMDALTELMWESPAGEAGKDTDVWLQEVITADKSTSVPGSPRLRRMQGYSGLLAAAVLTGILFITGWWWLRHAASVPGQALPVAQRYRNDVAPGSNRATLTLADGSQIPLDDAIPDTLARQGNTHIIKTRQGSLVYKAGGTAAAVAWNTLTTPRGGQYQLTLPDGSVAWLNAASSLRFPAVFTGNRRVVELSGEGYFEIAPHPQQPFFVKVNQTEIAVLGTQFNVMAYTNEPAMAVTLLEGAVNVSHHGTVKKLLPGQQAAISQDQISVAAADAAGAVAWKNGYFIFEQADVVTVMRQLERWYDIEVVYEGKPSAMRFGGGMQRNLPLSAVLKILEKNQLQFTIEGRRITVLK</sequence>
<evidence type="ECO:0000259" key="2">
    <source>
        <dbReference type="Pfam" id="PF16344"/>
    </source>
</evidence>
<dbReference type="OrthoDB" id="629393at2"/>
<dbReference type="EMBL" id="RIAR02000001">
    <property type="protein sequence ID" value="NSL87265.1"/>
    <property type="molecule type" value="Genomic_DNA"/>
</dbReference>